<dbReference type="InterPro" id="IPR011444">
    <property type="entry name" value="DUF1549"/>
</dbReference>
<keyword evidence="1" id="KW-0732">Signal</keyword>
<dbReference type="InterPro" id="IPR008979">
    <property type="entry name" value="Galactose-bd-like_sf"/>
</dbReference>
<dbReference type="InterPro" id="IPR011429">
    <property type="entry name" value="Cyt_c_Planctomycete-type"/>
</dbReference>
<evidence type="ECO:0000313" key="3">
    <source>
        <dbReference type="EMBL" id="QDT63577.1"/>
    </source>
</evidence>
<sequence precursor="true">MMIVQLHLLLLSFVACGICVASAEDHLFLEQVVPLLEDRCFSCHSSAVKKGGFSFSNREALHDSGFVDLDDPDASYLLELVTPQNGSAQMPKDARPFNDDEVALLRAWIAAGIPWPDDVELSLPAVTERDWWSLEPIKNAPPPASAAIHPVDAFIEQKLMEQGLHPVAQADPLTLIRRVTYDLTGLPPTADEVQQFLAACKVNPDHAWENIVDRLLGSPAFGEKWGQHWLDIARYAESHGYDKDQPRQNAWPYRDYVIRSLNEDKPYTRFVQEQIAGDVLFPGEPDGVVGLGFLAAGPWDLIAHKEVGEGKLDGRIAKHLDRDEMVSTVFNVFQSTTVQCAQCHHHKFDPIRMEDYYRLHAVFSAIDRADRAYEGLSTEQEQHKLELQVQLNELRKDQQKLEAPYKEQVAASTSAINRRIAELKEKYGSGLKPQYGYHSQISQRQDDEKWVQVDLGQSRTGTEIRIMPAFDQFNGIGAGFGFPRRYRVAVSDNPEFQKDVRILKDGTSADQENPGTSTIVINGDGNRFRYLRVTATKLRERKNDYIFALGELEILSSSGEENYALGAKVTARDSIESGDRWSKANLVDGIYFSELTNDKAMQELRELQDKQIAIENKLKPVGMDERLADIKSAQNKLTRKLEEFPQGKLVYAAATHFEHKGRFVPTMGKPRPIHLLHRGDLRAPGDQMTPGAPMLWEGASANFFHDDTWSEGEARAALAKYLTDPRNPLLWRSITNRLWGWTFGKPLVGTPNDFGRGGLQSAHPELLDYLGAKLRDDPRHSLKAIIRLLVTSDAYQRSSQVEASAARKDAGNAYCWRANRRRLTAEEFRDSLLLASGLLNRKMGGPSFKDFVVEHPQHSPHYEYHLHHPDDPRSHRRTIYRFVVRSQPQPFLTTLDCADPSISTPRRDESTTALQALAAWNNQLVAYCSEQLGEQLADQGLSPDLQVQDAARRILCREPLPAESAILIRHLEEHGSASLARVLFNMNSFLYLD</sequence>
<dbReference type="Proteomes" id="UP000319976">
    <property type="component" value="Chromosome"/>
</dbReference>
<dbReference type="PANTHER" id="PTHR35889:SF3">
    <property type="entry name" value="F-BOX DOMAIN-CONTAINING PROTEIN"/>
    <property type="match status" value="1"/>
</dbReference>
<dbReference type="InterPro" id="IPR022655">
    <property type="entry name" value="DUF1553"/>
</dbReference>
<dbReference type="PROSITE" id="PS50022">
    <property type="entry name" value="FA58C_3"/>
    <property type="match status" value="1"/>
</dbReference>
<dbReference type="GO" id="GO:0020037">
    <property type="term" value="F:heme binding"/>
    <property type="evidence" value="ECO:0007669"/>
    <property type="project" value="InterPro"/>
</dbReference>
<dbReference type="PANTHER" id="PTHR35889">
    <property type="entry name" value="CYCLOINULO-OLIGOSACCHARIDE FRUCTANOTRANSFERASE-RELATED"/>
    <property type="match status" value="1"/>
</dbReference>
<dbReference type="Gene3D" id="2.60.120.260">
    <property type="entry name" value="Galactose-binding domain-like"/>
    <property type="match status" value="1"/>
</dbReference>
<name>A0A517T5D1_9PLAN</name>
<dbReference type="EMBL" id="CP036316">
    <property type="protein sequence ID" value="QDT63577.1"/>
    <property type="molecule type" value="Genomic_DNA"/>
</dbReference>
<protein>
    <submittedName>
        <fullName evidence="3">Planctomycete cytochrome C</fullName>
    </submittedName>
</protein>
<keyword evidence="4" id="KW-1185">Reference proteome</keyword>
<dbReference type="SUPFAM" id="SSF49785">
    <property type="entry name" value="Galactose-binding domain-like"/>
    <property type="match status" value="1"/>
</dbReference>
<feature type="domain" description="F5/8 type C" evidence="2">
    <location>
        <begin position="389"/>
        <end position="557"/>
    </location>
</feature>
<evidence type="ECO:0000256" key="1">
    <source>
        <dbReference type="SAM" id="SignalP"/>
    </source>
</evidence>
<organism evidence="3 4">
    <name type="scientific">Calycomorphotria hydatis</name>
    <dbReference type="NCBI Taxonomy" id="2528027"/>
    <lineage>
        <taxon>Bacteria</taxon>
        <taxon>Pseudomonadati</taxon>
        <taxon>Planctomycetota</taxon>
        <taxon>Planctomycetia</taxon>
        <taxon>Planctomycetales</taxon>
        <taxon>Planctomycetaceae</taxon>
        <taxon>Calycomorphotria</taxon>
    </lineage>
</organism>
<dbReference type="GO" id="GO:0009055">
    <property type="term" value="F:electron transfer activity"/>
    <property type="evidence" value="ECO:0007669"/>
    <property type="project" value="InterPro"/>
</dbReference>
<feature type="signal peptide" evidence="1">
    <location>
        <begin position="1"/>
        <end position="23"/>
    </location>
</feature>
<accession>A0A517T5D1</accession>
<dbReference type="InterPro" id="IPR036909">
    <property type="entry name" value="Cyt_c-like_dom_sf"/>
</dbReference>
<dbReference type="Pfam" id="PF07587">
    <property type="entry name" value="PSD1"/>
    <property type="match status" value="1"/>
</dbReference>
<dbReference type="OrthoDB" id="127107at2"/>
<feature type="chain" id="PRO_5021745901" evidence="1">
    <location>
        <begin position="24"/>
        <end position="993"/>
    </location>
</feature>
<evidence type="ECO:0000259" key="2">
    <source>
        <dbReference type="PROSITE" id="PS50022"/>
    </source>
</evidence>
<reference evidence="3 4" key="1">
    <citation type="submission" date="2019-02" db="EMBL/GenBank/DDBJ databases">
        <title>Deep-cultivation of Planctomycetes and their phenomic and genomic characterization uncovers novel biology.</title>
        <authorList>
            <person name="Wiegand S."/>
            <person name="Jogler M."/>
            <person name="Boedeker C."/>
            <person name="Pinto D."/>
            <person name="Vollmers J."/>
            <person name="Rivas-Marin E."/>
            <person name="Kohn T."/>
            <person name="Peeters S.H."/>
            <person name="Heuer A."/>
            <person name="Rast P."/>
            <person name="Oberbeckmann S."/>
            <person name="Bunk B."/>
            <person name="Jeske O."/>
            <person name="Meyerdierks A."/>
            <person name="Storesund J.E."/>
            <person name="Kallscheuer N."/>
            <person name="Luecker S."/>
            <person name="Lage O.M."/>
            <person name="Pohl T."/>
            <person name="Merkel B.J."/>
            <person name="Hornburger P."/>
            <person name="Mueller R.-W."/>
            <person name="Bruemmer F."/>
            <person name="Labrenz M."/>
            <person name="Spormann A.M."/>
            <person name="Op den Camp H."/>
            <person name="Overmann J."/>
            <person name="Amann R."/>
            <person name="Jetten M.S.M."/>
            <person name="Mascher T."/>
            <person name="Medema M.H."/>
            <person name="Devos D.P."/>
            <person name="Kaster A.-K."/>
            <person name="Ovreas L."/>
            <person name="Rohde M."/>
            <person name="Galperin M.Y."/>
            <person name="Jogler C."/>
        </authorList>
    </citation>
    <scope>NUCLEOTIDE SEQUENCE [LARGE SCALE GENOMIC DNA]</scope>
    <source>
        <strain evidence="3 4">V22</strain>
    </source>
</reference>
<dbReference type="Pfam" id="PF07635">
    <property type="entry name" value="PSCyt1"/>
    <property type="match status" value="1"/>
</dbReference>
<dbReference type="KEGG" id="chya:V22_08010"/>
<dbReference type="InterPro" id="IPR000421">
    <property type="entry name" value="FA58C"/>
</dbReference>
<dbReference type="AlphaFoldDB" id="A0A517T5D1"/>
<dbReference type="Pfam" id="PF07583">
    <property type="entry name" value="PSCyt2"/>
    <property type="match status" value="1"/>
</dbReference>
<proteinExistence type="predicted"/>
<gene>
    <name evidence="3" type="ORF">V22_08010</name>
</gene>
<dbReference type="SUPFAM" id="SSF46626">
    <property type="entry name" value="Cytochrome c"/>
    <property type="match status" value="1"/>
</dbReference>
<evidence type="ECO:0000313" key="4">
    <source>
        <dbReference type="Proteomes" id="UP000319976"/>
    </source>
</evidence>